<sequence>MVHKSARQETLEILGDAAVRVAEMQLQQLGTYMEADNNDSDSSMSDGDWTDVLSEPLSPMILSPISSMSTSSSLSLSSLHSVKRITAPYTAALQTIRALYDEVHMARVFERPGIPMMHASQLPLLDHFAIHRPLLFQKKLRVDPVIFDDILDQISDHYIFLNKLNNKQLPVAVQLAIFLFCVGHYSNASSPEDAAQWAGVSVRTVINCTHWVMAALLDKHDNFIYVPDVRSPELRCA</sequence>
<reference evidence="2" key="2">
    <citation type="submission" date="2015-01" db="EMBL/GenBank/DDBJ databases">
        <title>Evolutionary Origins and Diversification of the Mycorrhizal Mutualists.</title>
        <authorList>
            <consortium name="DOE Joint Genome Institute"/>
            <consortium name="Mycorrhizal Genomics Consortium"/>
            <person name="Kohler A."/>
            <person name="Kuo A."/>
            <person name="Nagy L.G."/>
            <person name="Floudas D."/>
            <person name="Copeland A."/>
            <person name="Barry K.W."/>
            <person name="Cichocki N."/>
            <person name="Veneault-Fourrey C."/>
            <person name="LaButti K."/>
            <person name="Lindquist E.A."/>
            <person name="Lipzen A."/>
            <person name="Lundell T."/>
            <person name="Morin E."/>
            <person name="Murat C."/>
            <person name="Riley R."/>
            <person name="Ohm R."/>
            <person name="Sun H."/>
            <person name="Tunlid A."/>
            <person name="Henrissat B."/>
            <person name="Grigoriev I.V."/>
            <person name="Hibbett D.S."/>
            <person name="Martin F."/>
        </authorList>
    </citation>
    <scope>NUCLEOTIDE SEQUENCE [LARGE SCALE GENOMIC DNA]</scope>
    <source>
        <strain evidence="2">Marx 270</strain>
    </source>
</reference>
<dbReference type="Proteomes" id="UP000054217">
    <property type="component" value="Unassembled WGS sequence"/>
</dbReference>
<evidence type="ECO:0000313" key="2">
    <source>
        <dbReference type="Proteomes" id="UP000054217"/>
    </source>
</evidence>
<name>A0A0C3JP05_PISTI</name>
<reference evidence="1 2" key="1">
    <citation type="submission" date="2014-04" db="EMBL/GenBank/DDBJ databases">
        <authorList>
            <consortium name="DOE Joint Genome Institute"/>
            <person name="Kuo A."/>
            <person name="Kohler A."/>
            <person name="Costa M.D."/>
            <person name="Nagy L.G."/>
            <person name="Floudas D."/>
            <person name="Copeland A."/>
            <person name="Barry K.W."/>
            <person name="Cichocki N."/>
            <person name="Veneault-Fourrey C."/>
            <person name="LaButti K."/>
            <person name="Lindquist E.A."/>
            <person name="Lipzen A."/>
            <person name="Lundell T."/>
            <person name="Morin E."/>
            <person name="Murat C."/>
            <person name="Sun H."/>
            <person name="Tunlid A."/>
            <person name="Henrissat B."/>
            <person name="Grigoriev I.V."/>
            <person name="Hibbett D.S."/>
            <person name="Martin F."/>
            <person name="Nordberg H.P."/>
            <person name="Cantor M.N."/>
            <person name="Hua S.X."/>
        </authorList>
    </citation>
    <scope>NUCLEOTIDE SEQUENCE [LARGE SCALE GENOMIC DNA]</scope>
    <source>
        <strain evidence="1 2">Marx 270</strain>
    </source>
</reference>
<gene>
    <name evidence="1" type="ORF">M404DRAFT_30648</name>
</gene>
<organism evidence="1 2">
    <name type="scientific">Pisolithus tinctorius Marx 270</name>
    <dbReference type="NCBI Taxonomy" id="870435"/>
    <lineage>
        <taxon>Eukaryota</taxon>
        <taxon>Fungi</taxon>
        <taxon>Dikarya</taxon>
        <taxon>Basidiomycota</taxon>
        <taxon>Agaricomycotina</taxon>
        <taxon>Agaricomycetes</taxon>
        <taxon>Agaricomycetidae</taxon>
        <taxon>Boletales</taxon>
        <taxon>Sclerodermatineae</taxon>
        <taxon>Pisolithaceae</taxon>
        <taxon>Pisolithus</taxon>
    </lineage>
</organism>
<evidence type="ECO:0000313" key="1">
    <source>
        <dbReference type="EMBL" id="KIN99221.1"/>
    </source>
</evidence>
<accession>A0A0C3JP05</accession>
<dbReference type="InParanoid" id="A0A0C3JP05"/>
<keyword evidence="2" id="KW-1185">Reference proteome</keyword>
<dbReference type="EMBL" id="KN832007">
    <property type="protein sequence ID" value="KIN99221.1"/>
    <property type="molecule type" value="Genomic_DNA"/>
</dbReference>
<dbReference type="HOGENOM" id="CLU_018552_1_4_1"/>
<protein>
    <submittedName>
        <fullName evidence="1">Uncharacterized protein</fullName>
    </submittedName>
</protein>
<dbReference type="AlphaFoldDB" id="A0A0C3JP05"/>
<dbReference type="OrthoDB" id="2641813at2759"/>
<proteinExistence type="predicted"/>